<reference evidence="2" key="1">
    <citation type="submission" date="2020-02" db="EMBL/GenBank/DDBJ databases">
        <title>A new Streptomyces sp. for controlling soil-borne diseases.</title>
        <authorList>
            <person name="Li X."/>
            <person name="Tian Y."/>
            <person name="Gao K."/>
        </authorList>
    </citation>
    <scope>NUCLEOTIDE SEQUENCE [LARGE SCALE GENOMIC DNA]</scope>
    <source>
        <strain evidence="2">0250</strain>
    </source>
</reference>
<dbReference type="Proteomes" id="UP000476310">
    <property type="component" value="Unassembled WGS sequence"/>
</dbReference>
<evidence type="ECO:0000313" key="3">
    <source>
        <dbReference type="Proteomes" id="UP000476310"/>
    </source>
</evidence>
<dbReference type="AlphaFoldDB" id="A0A6G4AZ43"/>
<name>A0A6G4AZ43_9ACTN</name>
<dbReference type="EMBL" id="JAAIKT010000168">
    <property type="protein sequence ID" value="NEW77811.1"/>
    <property type="molecule type" value="Genomic_DNA"/>
</dbReference>
<protein>
    <submittedName>
        <fullName evidence="2">Uncharacterized protein</fullName>
    </submittedName>
</protein>
<evidence type="ECO:0000313" key="2">
    <source>
        <dbReference type="EMBL" id="NEW77811.1"/>
    </source>
</evidence>
<accession>A0A6G4AZ43</accession>
<sequence length="258" mass="26915">MSIGRHRRGTATAALRARTAIARRIVLDLVDPHRHPPRGPRLRRERTTPGGLPGGRLRVLGGRSSMPSGAPLLRLTHRSGIRPSTADGGGAAPRLLNSPRHLAPRARLTERARGGDAVTGRRSGARQPVARSSCVTFRVRDGIRRPGRRAGGGVHPDVVLRREAFAGVGGGLLGGVGVVVGRGCAVHGGLVGGGARAEGGGELGEADVVRVLLVHVDRDPPVPAGVGRQGAGASAARGARIRVRNAHRHPARRARVRR</sequence>
<comment type="caution">
    <text evidence="2">The sequence shown here is derived from an EMBL/GenBank/DDBJ whole genome shotgun (WGS) entry which is preliminary data.</text>
</comment>
<feature type="region of interest" description="Disordered" evidence="1">
    <location>
        <begin position="31"/>
        <end position="68"/>
    </location>
</feature>
<organism evidence="2 3">
    <name type="scientific">Streptomyces rhizosphaericus</name>
    <dbReference type="NCBI Taxonomy" id="114699"/>
    <lineage>
        <taxon>Bacteria</taxon>
        <taxon>Bacillati</taxon>
        <taxon>Actinomycetota</taxon>
        <taxon>Actinomycetes</taxon>
        <taxon>Kitasatosporales</taxon>
        <taxon>Streptomycetaceae</taxon>
        <taxon>Streptomyces</taxon>
        <taxon>Streptomyces violaceusniger group</taxon>
    </lineage>
</organism>
<feature type="compositionally biased region" description="Basic residues" evidence="1">
    <location>
        <begin position="35"/>
        <end position="44"/>
    </location>
</feature>
<evidence type="ECO:0000256" key="1">
    <source>
        <dbReference type="SAM" id="MobiDB-lite"/>
    </source>
</evidence>
<keyword evidence="3" id="KW-1185">Reference proteome</keyword>
<proteinExistence type="predicted"/>
<feature type="region of interest" description="Disordered" evidence="1">
    <location>
        <begin position="111"/>
        <end position="131"/>
    </location>
</feature>
<gene>
    <name evidence="2" type="ORF">G4H13_47885</name>
</gene>